<reference evidence="1 2" key="1">
    <citation type="journal article" date="2019" name="Sci. Rep.">
        <title>Orb-weaving spider Araneus ventricosus genome elucidates the spidroin gene catalogue.</title>
        <authorList>
            <person name="Kono N."/>
            <person name="Nakamura H."/>
            <person name="Ohtoshi R."/>
            <person name="Moran D.A.P."/>
            <person name="Shinohara A."/>
            <person name="Yoshida Y."/>
            <person name="Fujiwara M."/>
            <person name="Mori M."/>
            <person name="Tomita M."/>
            <person name="Arakawa K."/>
        </authorList>
    </citation>
    <scope>NUCLEOTIDE SEQUENCE [LARGE SCALE GENOMIC DNA]</scope>
</reference>
<dbReference type="EMBL" id="BGPR01003982">
    <property type="protein sequence ID" value="GBM94583.1"/>
    <property type="molecule type" value="Genomic_DNA"/>
</dbReference>
<organism evidence="1 2">
    <name type="scientific">Araneus ventricosus</name>
    <name type="common">Orbweaver spider</name>
    <name type="synonym">Epeira ventricosa</name>
    <dbReference type="NCBI Taxonomy" id="182803"/>
    <lineage>
        <taxon>Eukaryota</taxon>
        <taxon>Metazoa</taxon>
        <taxon>Ecdysozoa</taxon>
        <taxon>Arthropoda</taxon>
        <taxon>Chelicerata</taxon>
        <taxon>Arachnida</taxon>
        <taxon>Araneae</taxon>
        <taxon>Araneomorphae</taxon>
        <taxon>Entelegynae</taxon>
        <taxon>Araneoidea</taxon>
        <taxon>Araneidae</taxon>
        <taxon>Araneus</taxon>
    </lineage>
</organism>
<dbReference type="Proteomes" id="UP000499080">
    <property type="component" value="Unassembled WGS sequence"/>
</dbReference>
<name>A0A4Y2JW43_ARAVE</name>
<comment type="caution">
    <text evidence="1">The sequence shown here is derived from an EMBL/GenBank/DDBJ whole genome shotgun (WGS) entry which is preliminary data.</text>
</comment>
<protein>
    <submittedName>
        <fullName evidence="1">Uncharacterized protein</fullName>
    </submittedName>
</protein>
<keyword evidence="2" id="KW-1185">Reference proteome</keyword>
<gene>
    <name evidence="1" type="ORF">AVEN_272495_1</name>
</gene>
<proteinExistence type="predicted"/>
<sequence>MTAAAIARVLRPSSHHRHGRTPPEGGTYYHWWWVTRPTREARTRLLIRLLLIRRLAVPPGAGWSKIAFVPIPGQRRRNLSEIFAPEFGMSRDMRRHDHRNFISIGYIGDESFARTFERISGMTSNRLTEAWEGKALFKIRSDDSSEF</sequence>
<evidence type="ECO:0000313" key="1">
    <source>
        <dbReference type="EMBL" id="GBM94583.1"/>
    </source>
</evidence>
<dbReference type="AlphaFoldDB" id="A0A4Y2JW43"/>
<accession>A0A4Y2JW43</accession>
<evidence type="ECO:0000313" key="2">
    <source>
        <dbReference type="Proteomes" id="UP000499080"/>
    </source>
</evidence>